<comment type="caution">
    <text evidence="1">The sequence shown here is derived from an EMBL/GenBank/DDBJ whole genome shotgun (WGS) entry which is preliminary data.</text>
</comment>
<sequence length="111" mass="12722">MGDMYLLTKRRGCRNIRSAVESFVLQKCEAWRLSRTEIRIMLNWRDIVGARIAELARPDKVVFSKDNSGILYLSVTHGGHAMFIQYAIPGIIEKISVYFGFKAISSIKIRQ</sequence>
<gene>
    <name evidence="1" type="ORF">FY207_00045</name>
</gene>
<dbReference type="EMBL" id="VTCY01000001">
    <property type="protein sequence ID" value="KAB0452775.1"/>
    <property type="molecule type" value="Genomic_DNA"/>
</dbReference>
<proteinExistence type="predicted"/>
<name>A0A643CMA7_ANAMA</name>
<evidence type="ECO:0000313" key="1">
    <source>
        <dbReference type="EMBL" id="KAB0452775.1"/>
    </source>
</evidence>
<accession>A0A643CMA7</accession>
<dbReference type="OMA" id="VAINIQY"/>
<dbReference type="Pfam" id="PF05258">
    <property type="entry name" value="DciA"/>
    <property type="match status" value="1"/>
</dbReference>
<protein>
    <submittedName>
        <fullName evidence="1">DUF721 domain-containing protein</fullName>
    </submittedName>
</protein>
<organism evidence="1">
    <name type="scientific">Anaplasma marginale</name>
    <dbReference type="NCBI Taxonomy" id="770"/>
    <lineage>
        <taxon>Bacteria</taxon>
        <taxon>Pseudomonadati</taxon>
        <taxon>Pseudomonadota</taxon>
        <taxon>Alphaproteobacteria</taxon>
        <taxon>Rickettsiales</taxon>
        <taxon>Anaplasmataceae</taxon>
        <taxon>Anaplasma</taxon>
    </lineage>
</organism>
<reference evidence="1" key="1">
    <citation type="submission" date="2019-08" db="EMBL/GenBank/DDBJ databases">
        <authorList>
            <person name="Amaro Estrada I."/>
            <person name="Quiroz Castaneda R.E."/>
            <person name="Martinez Ocampo F."/>
            <person name="Rodriguez Camarillo S.D."/>
        </authorList>
    </citation>
    <scope>NUCLEOTIDE SEQUENCE</scope>
    <source>
        <strain evidence="1">MEX-30-184-02</strain>
    </source>
</reference>
<dbReference type="AlphaFoldDB" id="A0A643CMA7"/>
<dbReference type="InterPro" id="IPR007922">
    <property type="entry name" value="DciA-like"/>
</dbReference>